<feature type="region of interest" description="Disordered" evidence="1">
    <location>
        <begin position="280"/>
        <end position="345"/>
    </location>
</feature>
<feature type="compositionally biased region" description="Basic and acidic residues" evidence="1">
    <location>
        <begin position="313"/>
        <end position="327"/>
    </location>
</feature>
<name>L9Y1L8_9EURY</name>
<feature type="region of interest" description="Disordered" evidence="1">
    <location>
        <begin position="423"/>
        <end position="446"/>
    </location>
</feature>
<dbReference type="Proteomes" id="UP000011632">
    <property type="component" value="Unassembled WGS sequence"/>
</dbReference>
<comment type="caution">
    <text evidence="2">The sequence shown here is derived from an EMBL/GenBank/DDBJ whole genome shotgun (WGS) entry which is preliminary data.</text>
</comment>
<organism evidence="2 3">
    <name type="scientific">Natrinema versiforme JCM 10478</name>
    <dbReference type="NCBI Taxonomy" id="1227496"/>
    <lineage>
        <taxon>Archaea</taxon>
        <taxon>Methanobacteriati</taxon>
        <taxon>Methanobacteriota</taxon>
        <taxon>Stenosarchaea group</taxon>
        <taxon>Halobacteria</taxon>
        <taxon>Halobacteriales</taxon>
        <taxon>Natrialbaceae</taxon>
        <taxon>Natrinema</taxon>
    </lineage>
</organism>
<gene>
    <name evidence="2" type="ORF">C489_08260</name>
</gene>
<evidence type="ECO:0000313" key="2">
    <source>
        <dbReference type="EMBL" id="ELY67984.1"/>
    </source>
</evidence>
<sequence>MDSAIHGDVQPMASPPPTLDGTCKLLPGPAPGSDVFATVAAEYAALAAEHGPRNVLVLKRHPTGLESLTDALAAIDREQAAGDPRSPRVESLPEHASKTIEEYDPTLSRLEYEERIELISLVIDGASRAVPDYLERAAAHESFSRDVGQLLLAATRQRLRLDDLESDDPHDCLAFLYAMNDRFHAELDDRDYVERADVIPQAVNLLEADADGLRTRVTDSFDAVLAVEFEEYRRLDRRYLAALTRDADLVCLGERHASVERTRVEPGRVATIAAEAGLEVESLEPATADGDGTEGSPSPPHRAITRFLATGEPPDRSPPDAAARAEPEDADPAGVARRVRTETAREEVRAVATEIESLRDRHGWSHDEFAVAVPRIERVPETRRRLRDAGVPTATIGTPSLVDDPAVNELYAVVTLQCERERDGDGDRFARAESPDRRRDSSDPRDVSLDRLRARVPGFSPELLSTTAGASVRRSLERWIRETDLKGRIAREEDWIDAREQYEGVRRVLEIARFVEETDLVGPDWQGLRRMLRRTIQYDAPYVHAVETRPPTGGVTVCAVDDLKYDSRKAVFLLDLIDETYPGEQFLTQLFPTAWLRNMPAYPAVTAPSDADIAETFETVDAADIGDPFEAYHAQRSRRRLALGARAAERALYCCSYERGSGSLQRTYDESRYLKLIESTPGLAFEEIDAAADAAIHGETNALEALLAQPRGELERVLREASTGGEADLGETEALFEEIAVVLEEGDIDDDLAEAVRSQFEFAAGEVVRDE</sequence>
<evidence type="ECO:0000256" key="1">
    <source>
        <dbReference type="SAM" id="MobiDB-lite"/>
    </source>
</evidence>
<dbReference type="AlphaFoldDB" id="L9Y1L8"/>
<evidence type="ECO:0008006" key="4">
    <source>
        <dbReference type="Google" id="ProtNLM"/>
    </source>
</evidence>
<feature type="region of interest" description="Disordered" evidence="1">
    <location>
        <begin position="1"/>
        <end position="20"/>
    </location>
</feature>
<accession>L9Y1L8</accession>
<proteinExistence type="predicted"/>
<keyword evidence="3" id="KW-1185">Reference proteome</keyword>
<dbReference type="SUPFAM" id="SSF52540">
    <property type="entry name" value="P-loop containing nucleoside triphosphate hydrolases"/>
    <property type="match status" value="1"/>
</dbReference>
<dbReference type="EMBL" id="AOID01000026">
    <property type="protein sequence ID" value="ELY67984.1"/>
    <property type="molecule type" value="Genomic_DNA"/>
</dbReference>
<dbReference type="InterPro" id="IPR027417">
    <property type="entry name" value="P-loop_NTPase"/>
</dbReference>
<dbReference type="PATRIC" id="fig|1227496.3.peg.1670"/>
<reference evidence="2 3" key="1">
    <citation type="journal article" date="2014" name="PLoS Genet.">
        <title>Phylogenetically driven sequencing of extremely halophilic archaea reveals strategies for static and dynamic osmo-response.</title>
        <authorList>
            <person name="Becker E.A."/>
            <person name="Seitzer P.M."/>
            <person name="Tritt A."/>
            <person name="Larsen D."/>
            <person name="Krusor M."/>
            <person name="Yao A.I."/>
            <person name="Wu D."/>
            <person name="Madern D."/>
            <person name="Eisen J.A."/>
            <person name="Darling A.E."/>
            <person name="Facciotti M.T."/>
        </authorList>
    </citation>
    <scope>NUCLEOTIDE SEQUENCE [LARGE SCALE GENOMIC DNA]</scope>
    <source>
        <strain evidence="2 3">JCM 10478</strain>
    </source>
</reference>
<evidence type="ECO:0000313" key="3">
    <source>
        <dbReference type="Proteomes" id="UP000011632"/>
    </source>
</evidence>
<protein>
    <recommendedName>
        <fullName evidence="4">UvrD/REP helicase</fullName>
    </recommendedName>
</protein>
<dbReference type="STRING" id="1227496.C489_08260"/>